<name>A0A382T0M4_9ZZZZ</name>
<proteinExistence type="predicted"/>
<accession>A0A382T0M4</accession>
<organism evidence="2">
    <name type="scientific">marine metagenome</name>
    <dbReference type="NCBI Taxonomy" id="408172"/>
    <lineage>
        <taxon>unclassified sequences</taxon>
        <taxon>metagenomes</taxon>
        <taxon>ecological metagenomes</taxon>
    </lineage>
</organism>
<reference evidence="2" key="1">
    <citation type="submission" date="2018-05" db="EMBL/GenBank/DDBJ databases">
        <authorList>
            <person name="Lanie J.A."/>
            <person name="Ng W.-L."/>
            <person name="Kazmierczak K.M."/>
            <person name="Andrzejewski T.M."/>
            <person name="Davidsen T.M."/>
            <person name="Wayne K.J."/>
            <person name="Tettelin H."/>
            <person name="Glass J.I."/>
            <person name="Rusch D."/>
            <person name="Podicherti R."/>
            <person name="Tsui H.-C.T."/>
            <person name="Winkler M.E."/>
        </authorList>
    </citation>
    <scope>NUCLEOTIDE SEQUENCE</scope>
</reference>
<evidence type="ECO:0000313" key="2">
    <source>
        <dbReference type="EMBL" id="SVD15533.1"/>
    </source>
</evidence>
<evidence type="ECO:0000256" key="1">
    <source>
        <dbReference type="SAM" id="MobiDB-lite"/>
    </source>
</evidence>
<protein>
    <submittedName>
        <fullName evidence="2">Uncharacterized protein</fullName>
    </submittedName>
</protein>
<feature type="region of interest" description="Disordered" evidence="1">
    <location>
        <begin position="1"/>
        <end position="24"/>
    </location>
</feature>
<feature type="non-terminal residue" evidence="2">
    <location>
        <position position="24"/>
    </location>
</feature>
<dbReference type="EMBL" id="UINC01132918">
    <property type="protein sequence ID" value="SVD15533.1"/>
    <property type="molecule type" value="Genomic_DNA"/>
</dbReference>
<dbReference type="AlphaFoldDB" id="A0A382T0M4"/>
<sequence>MFSAKVELEKRKKRENDMNEVRMP</sequence>
<gene>
    <name evidence="2" type="ORF">METZ01_LOCUS368387</name>
</gene>